<accession>A0AAE0M8F0</accession>
<evidence type="ECO:0000313" key="2">
    <source>
        <dbReference type="EMBL" id="KAK3323147.1"/>
    </source>
</evidence>
<dbReference type="AlphaFoldDB" id="A0AAE0M8F0"/>
<dbReference type="PANTHER" id="PTHR39203">
    <property type="entry name" value="CYTOPLASMIC PROTEIN-RELATED"/>
    <property type="match status" value="1"/>
</dbReference>
<reference evidence="2" key="2">
    <citation type="submission" date="2023-06" db="EMBL/GenBank/DDBJ databases">
        <authorList>
            <consortium name="Lawrence Berkeley National Laboratory"/>
            <person name="Haridas S."/>
            <person name="Hensen N."/>
            <person name="Bonometti L."/>
            <person name="Westerberg I."/>
            <person name="Brannstrom I.O."/>
            <person name="Guillou S."/>
            <person name="Cros-Aarteil S."/>
            <person name="Calhoun S."/>
            <person name="Kuo A."/>
            <person name="Mondo S."/>
            <person name="Pangilinan J."/>
            <person name="Riley R."/>
            <person name="Labutti K."/>
            <person name="Andreopoulos B."/>
            <person name="Lipzen A."/>
            <person name="Chen C."/>
            <person name="Yanf M."/>
            <person name="Daum C."/>
            <person name="Ng V."/>
            <person name="Clum A."/>
            <person name="Steindorff A."/>
            <person name="Ohm R."/>
            <person name="Martin F."/>
            <person name="Silar P."/>
            <person name="Natvig D."/>
            <person name="Lalanne C."/>
            <person name="Gautier V."/>
            <person name="Ament-Velasquez S.L."/>
            <person name="Kruys A."/>
            <person name="Hutchinson M.I."/>
            <person name="Powell A.J."/>
            <person name="Barry K."/>
            <person name="Miller A.N."/>
            <person name="Grigoriev I.V."/>
            <person name="Debuchy R."/>
            <person name="Gladieux P."/>
            <person name="Thoren M.H."/>
            <person name="Johannesson H."/>
        </authorList>
    </citation>
    <scope>NUCLEOTIDE SEQUENCE</scope>
    <source>
        <strain evidence="2">SMH4131-1</strain>
    </source>
</reference>
<keyword evidence="3" id="KW-1185">Reference proteome</keyword>
<dbReference type="InterPro" id="IPR015947">
    <property type="entry name" value="PUA-like_sf"/>
</dbReference>
<dbReference type="SUPFAM" id="SSF88697">
    <property type="entry name" value="PUA domain-like"/>
    <property type="match status" value="1"/>
</dbReference>
<dbReference type="SMART" id="SM01022">
    <property type="entry name" value="ASCH"/>
    <property type="match status" value="1"/>
</dbReference>
<protein>
    <submittedName>
        <fullName evidence="2">PUA-like domain-containing protein</fullName>
    </submittedName>
</protein>
<dbReference type="InterPro" id="IPR009326">
    <property type="entry name" value="DUF984"/>
</dbReference>
<dbReference type="EMBL" id="JAUEPO010000004">
    <property type="protein sequence ID" value="KAK3323147.1"/>
    <property type="molecule type" value="Genomic_DNA"/>
</dbReference>
<name>A0AAE0M8F0_9PEZI</name>
<gene>
    <name evidence="2" type="ORF">B0T19DRAFT_425271</name>
</gene>
<comment type="caution">
    <text evidence="2">The sequence shown here is derived from an EMBL/GenBank/DDBJ whole genome shotgun (WGS) entry which is preliminary data.</text>
</comment>
<proteinExistence type="predicted"/>
<dbReference type="Pfam" id="PF04266">
    <property type="entry name" value="ASCH"/>
    <property type="match status" value="1"/>
</dbReference>
<feature type="domain" description="ASCH" evidence="1">
    <location>
        <begin position="34"/>
        <end position="157"/>
    </location>
</feature>
<sequence>MSAIPPTRPDIVAFMALAANALGVPSLPAPKDIFNFSGDDAALADEKLLLAIQGKKSATTSWPIPDPLYWGPGDLSVILDGQGRPGAVMRTLSFVTCLFKDVEEEFALAEAEGDYQSYRDGHVWFYNQVQEAKKPVGERRVFGDESLVLCERFEVIYPVWRGEEEVDGEVVV</sequence>
<evidence type="ECO:0000313" key="3">
    <source>
        <dbReference type="Proteomes" id="UP001286456"/>
    </source>
</evidence>
<dbReference type="Proteomes" id="UP001286456">
    <property type="component" value="Unassembled WGS sequence"/>
</dbReference>
<dbReference type="InterPro" id="IPR007374">
    <property type="entry name" value="ASCH_domain"/>
</dbReference>
<dbReference type="Gene3D" id="3.10.400.10">
    <property type="entry name" value="Sulfate adenylyltransferase"/>
    <property type="match status" value="1"/>
</dbReference>
<organism evidence="2 3">
    <name type="scientific">Cercophora scortea</name>
    <dbReference type="NCBI Taxonomy" id="314031"/>
    <lineage>
        <taxon>Eukaryota</taxon>
        <taxon>Fungi</taxon>
        <taxon>Dikarya</taxon>
        <taxon>Ascomycota</taxon>
        <taxon>Pezizomycotina</taxon>
        <taxon>Sordariomycetes</taxon>
        <taxon>Sordariomycetidae</taxon>
        <taxon>Sordariales</taxon>
        <taxon>Lasiosphaeriaceae</taxon>
        <taxon>Cercophora</taxon>
    </lineage>
</organism>
<evidence type="ECO:0000259" key="1">
    <source>
        <dbReference type="SMART" id="SM01022"/>
    </source>
</evidence>
<dbReference type="PANTHER" id="PTHR39203:SF1">
    <property type="entry name" value="CYTOPLASMIC PROTEIN"/>
    <property type="match status" value="1"/>
</dbReference>
<reference evidence="2" key="1">
    <citation type="journal article" date="2023" name="Mol. Phylogenet. Evol.">
        <title>Genome-scale phylogeny and comparative genomics of the fungal order Sordariales.</title>
        <authorList>
            <person name="Hensen N."/>
            <person name="Bonometti L."/>
            <person name="Westerberg I."/>
            <person name="Brannstrom I.O."/>
            <person name="Guillou S."/>
            <person name="Cros-Aarteil S."/>
            <person name="Calhoun S."/>
            <person name="Haridas S."/>
            <person name="Kuo A."/>
            <person name="Mondo S."/>
            <person name="Pangilinan J."/>
            <person name="Riley R."/>
            <person name="LaButti K."/>
            <person name="Andreopoulos B."/>
            <person name="Lipzen A."/>
            <person name="Chen C."/>
            <person name="Yan M."/>
            <person name="Daum C."/>
            <person name="Ng V."/>
            <person name="Clum A."/>
            <person name="Steindorff A."/>
            <person name="Ohm R.A."/>
            <person name="Martin F."/>
            <person name="Silar P."/>
            <person name="Natvig D.O."/>
            <person name="Lalanne C."/>
            <person name="Gautier V."/>
            <person name="Ament-Velasquez S.L."/>
            <person name="Kruys A."/>
            <person name="Hutchinson M.I."/>
            <person name="Powell A.J."/>
            <person name="Barry K."/>
            <person name="Miller A.N."/>
            <person name="Grigoriev I.V."/>
            <person name="Debuchy R."/>
            <person name="Gladieux P."/>
            <person name="Hiltunen Thoren M."/>
            <person name="Johannesson H."/>
        </authorList>
    </citation>
    <scope>NUCLEOTIDE SEQUENCE</scope>
    <source>
        <strain evidence="2">SMH4131-1</strain>
    </source>
</reference>